<gene>
    <name evidence="1" type="ORF">Pan241w_45040</name>
</gene>
<proteinExistence type="predicted"/>
<name>A0A517RKI8_9PLAN</name>
<accession>A0A517RKI8</accession>
<evidence type="ECO:0000313" key="2">
    <source>
        <dbReference type="Proteomes" id="UP000317171"/>
    </source>
</evidence>
<protein>
    <submittedName>
        <fullName evidence="1">Uncharacterized protein</fullName>
    </submittedName>
</protein>
<reference evidence="1 2" key="1">
    <citation type="submission" date="2019-02" db="EMBL/GenBank/DDBJ databases">
        <title>Deep-cultivation of Planctomycetes and their phenomic and genomic characterization uncovers novel biology.</title>
        <authorList>
            <person name="Wiegand S."/>
            <person name="Jogler M."/>
            <person name="Boedeker C."/>
            <person name="Pinto D."/>
            <person name="Vollmers J."/>
            <person name="Rivas-Marin E."/>
            <person name="Kohn T."/>
            <person name="Peeters S.H."/>
            <person name="Heuer A."/>
            <person name="Rast P."/>
            <person name="Oberbeckmann S."/>
            <person name="Bunk B."/>
            <person name="Jeske O."/>
            <person name="Meyerdierks A."/>
            <person name="Storesund J.E."/>
            <person name="Kallscheuer N."/>
            <person name="Luecker S."/>
            <person name="Lage O.M."/>
            <person name="Pohl T."/>
            <person name="Merkel B.J."/>
            <person name="Hornburger P."/>
            <person name="Mueller R.-W."/>
            <person name="Bruemmer F."/>
            <person name="Labrenz M."/>
            <person name="Spormann A.M."/>
            <person name="Op den Camp H."/>
            <person name="Overmann J."/>
            <person name="Amann R."/>
            <person name="Jetten M.S.M."/>
            <person name="Mascher T."/>
            <person name="Medema M.H."/>
            <person name="Devos D.P."/>
            <person name="Kaster A.-K."/>
            <person name="Ovreas L."/>
            <person name="Rohde M."/>
            <person name="Galperin M.Y."/>
            <person name="Jogler C."/>
        </authorList>
    </citation>
    <scope>NUCLEOTIDE SEQUENCE [LARGE SCALE GENOMIC DNA]</scope>
    <source>
        <strain evidence="1 2">Pan241w</strain>
    </source>
</reference>
<evidence type="ECO:0000313" key="1">
    <source>
        <dbReference type="EMBL" id="QDT44395.1"/>
    </source>
</evidence>
<dbReference type="EMBL" id="CP036269">
    <property type="protein sequence ID" value="QDT44395.1"/>
    <property type="molecule type" value="Genomic_DNA"/>
</dbReference>
<dbReference type="KEGG" id="gaz:Pan241w_45040"/>
<dbReference type="Proteomes" id="UP000317171">
    <property type="component" value="Chromosome"/>
</dbReference>
<sequence>MPSSNFMYSTFEIHLALSSQEIRLICGHTQTEASSNTN</sequence>
<dbReference type="AlphaFoldDB" id="A0A517RKI8"/>
<organism evidence="1 2">
    <name type="scientific">Gimesia alba</name>
    <dbReference type="NCBI Taxonomy" id="2527973"/>
    <lineage>
        <taxon>Bacteria</taxon>
        <taxon>Pseudomonadati</taxon>
        <taxon>Planctomycetota</taxon>
        <taxon>Planctomycetia</taxon>
        <taxon>Planctomycetales</taxon>
        <taxon>Planctomycetaceae</taxon>
        <taxon>Gimesia</taxon>
    </lineage>
</organism>
<keyword evidence="2" id="KW-1185">Reference proteome</keyword>